<dbReference type="GO" id="GO:0043737">
    <property type="term" value="F:deoxyribonuclease V activity"/>
    <property type="evidence" value="ECO:0007669"/>
    <property type="project" value="UniProtKB-EC"/>
</dbReference>
<evidence type="ECO:0000313" key="2">
    <source>
        <dbReference type="Proteomes" id="UP001232163"/>
    </source>
</evidence>
<sequence length="185" mass="19692">MSAPSQHASPRLKACLDVDYREQEAVAACVLFAAWTDDQPVRTVIERVSPVAPYVPGAFYVRELPCLLAVLRPVLPLLDMVIVDGHVWLGDGRPGLGAHLYAALGEQVPVIGVAKSAFPGAPGVEVRRGQSARPLYVTAAGVDTGEAARHIERMHGAHRLPTLLKRVDQACRQAGAPGRPSVTAP</sequence>
<dbReference type="InterPro" id="IPR007581">
    <property type="entry name" value="Endonuclease-V"/>
</dbReference>
<keyword evidence="1" id="KW-0378">Hydrolase</keyword>
<organism evidence="1 2">
    <name type="scientific">Deinococcus enclensis</name>
    <dbReference type="NCBI Taxonomy" id="1049582"/>
    <lineage>
        <taxon>Bacteria</taxon>
        <taxon>Thermotogati</taxon>
        <taxon>Deinococcota</taxon>
        <taxon>Deinococci</taxon>
        <taxon>Deinococcales</taxon>
        <taxon>Deinococcaceae</taxon>
        <taxon>Deinococcus</taxon>
    </lineage>
</organism>
<accession>A0ABT9MF88</accession>
<protein>
    <submittedName>
        <fullName evidence="1">Deoxyribonuclease V</fullName>
        <ecNumber evidence="1">3.1.21.7</ecNumber>
    </submittedName>
</protein>
<dbReference type="Gene3D" id="3.30.2170.10">
    <property type="entry name" value="archaeoglobus fulgidus dsm 4304 superfamily"/>
    <property type="match status" value="1"/>
</dbReference>
<proteinExistence type="predicted"/>
<dbReference type="Proteomes" id="UP001232163">
    <property type="component" value="Unassembled WGS sequence"/>
</dbReference>
<dbReference type="EC" id="3.1.21.7" evidence="1"/>
<keyword evidence="2" id="KW-1185">Reference proteome</keyword>
<evidence type="ECO:0000313" key="1">
    <source>
        <dbReference type="EMBL" id="MDP9765216.1"/>
    </source>
</evidence>
<name>A0ABT9MF88_9DEIO</name>
<reference evidence="1 2" key="1">
    <citation type="submission" date="2023-07" db="EMBL/GenBank/DDBJ databases">
        <title>Genomic Encyclopedia of Type Strains, Phase IV (KMG-IV): sequencing the most valuable type-strain genomes for metagenomic binning, comparative biology and taxonomic classification.</title>
        <authorList>
            <person name="Goeker M."/>
        </authorList>
    </citation>
    <scope>NUCLEOTIDE SEQUENCE [LARGE SCALE GENOMIC DNA]</scope>
    <source>
        <strain evidence="1 2">NIO-1023</strain>
    </source>
</reference>
<dbReference type="RefSeq" id="WP_307466904.1">
    <property type="nucleotide sequence ID" value="NZ_JAURUR010000009.1"/>
</dbReference>
<dbReference type="Pfam" id="PF04493">
    <property type="entry name" value="Endonuclease_5"/>
    <property type="match status" value="1"/>
</dbReference>
<gene>
    <name evidence="1" type="ORF">QO006_002664</name>
</gene>
<dbReference type="EMBL" id="JAURUR010000009">
    <property type="protein sequence ID" value="MDP9765216.1"/>
    <property type="molecule type" value="Genomic_DNA"/>
</dbReference>
<comment type="caution">
    <text evidence="1">The sequence shown here is derived from an EMBL/GenBank/DDBJ whole genome shotgun (WGS) entry which is preliminary data.</text>
</comment>